<accession>A0A8D8ZY05</accession>
<dbReference type="EMBL" id="HBUF01542016">
    <property type="protein sequence ID" value="CAG6755424.1"/>
    <property type="molecule type" value="Transcribed_RNA"/>
</dbReference>
<evidence type="ECO:0000313" key="2">
    <source>
        <dbReference type="EMBL" id="CAG6755424.1"/>
    </source>
</evidence>
<evidence type="ECO:0000256" key="1">
    <source>
        <dbReference type="SAM" id="Phobius"/>
    </source>
</evidence>
<keyword evidence="1" id="KW-0812">Transmembrane</keyword>
<sequence length="103" mass="11999">MSISGNLTVSKFSTLISLCQHFTNKPIRVCVNIVLKKCILPSFLLEANRLLLILNVYIFFFIFIDNKSDESSQPKQPNSKIQENNYFIICVYYVEIRKDFLVD</sequence>
<proteinExistence type="predicted"/>
<name>A0A8D8ZY05_9HEMI</name>
<dbReference type="AlphaFoldDB" id="A0A8D8ZY05"/>
<reference evidence="2" key="1">
    <citation type="submission" date="2021-05" db="EMBL/GenBank/DDBJ databases">
        <authorList>
            <person name="Alioto T."/>
            <person name="Alioto T."/>
            <person name="Gomez Garrido J."/>
        </authorList>
    </citation>
    <scope>NUCLEOTIDE SEQUENCE</scope>
</reference>
<keyword evidence="1" id="KW-1133">Transmembrane helix</keyword>
<keyword evidence="1" id="KW-0472">Membrane</keyword>
<organism evidence="2">
    <name type="scientific">Cacopsylla melanoneura</name>
    <dbReference type="NCBI Taxonomy" id="428564"/>
    <lineage>
        <taxon>Eukaryota</taxon>
        <taxon>Metazoa</taxon>
        <taxon>Ecdysozoa</taxon>
        <taxon>Arthropoda</taxon>
        <taxon>Hexapoda</taxon>
        <taxon>Insecta</taxon>
        <taxon>Pterygota</taxon>
        <taxon>Neoptera</taxon>
        <taxon>Paraneoptera</taxon>
        <taxon>Hemiptera</taxon>
        <taxon>Sternorrhyncha</taxon>
        <taxon>Psylloidea</taxon>
        <taxon>Psyllidae</taxon>
        <taxon>Psyllinae</taxon>
        <taxon>Cacopsylla</taxon>
    </lineage>
</organism>
<protein>
    <submittedName>
        <fullName evidence="2">Uncharacterized protein</fullName>
    </submittedName>
</protein>
<feature type="transmembrane region" description="Helical" evidence="1">
    <location>
        <begin position="47"/>
        <end position="64"/>
    </location>
</feature>